<dbReference type="EMBL" id="JACASE010000004">
    <property type="protein sequence ID" value="KAF6474466.1"/>
    <property type="molecule type" value="Genomic_DNA"/>
</dbReference>
<dbReference type="GO" id="GO:0042015">
    <property type="term" value="F:interleukin-20 binding"/>
    <property type="evidence" value="ECO:0007669"/>
    <property type="project" value="TreeGrafter"/>
</dbReference>
<reference evidence="2 3" key="1">
    <citation type="journal article" date="2020" name="Nature">
        <title>Six reference-quality genomes reveal evolution of bat adaptations.</title>
        <authorList>
            <person name="Jebb D."/>
            <person name="Huang Z."/>
            <person name="Pippel M."/>
            <person name="Hughes G.M."/>
            <person name="Lavrichenko K."/>
            <person name="Devanna P."/>
            <person name="Winkler S."/>
            <person name="Jermiin L.S."/>
            <person name="Skirmuntt E.C."/>
            <person name="Katzourakis A."/>
            <person name="Burkitt-Gray L."/>
            <person name="Ray D.A."/>
            <person name="Sullivan K.A.M."/>
            <person name="Roscito J.G."/>
            <person name="Kirilenko B.M."/>
            <person name="Davalos L.M."/>
            <person name="Corthals A.P."/>
            <person name="Power M.L."/>
            <person name="Jones G."/>
            <person name="Ransome R.D."/>
            <person name="Dechmann D.K.N."/>
            <person name="Locatelli A.G."/>
            <person name="Puechmaille S.J."/>
            <person name="Fedrigo O."/>
            <person name="Jarvis E.D."/>
            <person name="Hiller M."/>
            <person name="Vernes S.C."/>
            <person name="Myers E.W."/>
            <person name="Teeling E.C."/>
        </authorList>
    </citation>
    <scope>NUCLEOTIDE SEQUENCE [LARGE SCALE GENOMIC DNA]</scope>
    <source>
        <strain evidence="2">MRouAeg1</strain>
        <tissue evidence="2">Muscle</tissue>
    </source>
</reference>
<dbReference type="GO" id="GO:0005886">
    <property type="term" value="C:plasma membrane"/>
    <property type="evidence" value="ECO:0007669"/>
    <property type="project" value="TreeGrafter"/>
</dbReference>
<gene>
    <name evidence="2" type="ORF">HJG63_006704</name>
</gene>
<dbReference type="InterPro" id="IPR050650">
    <property type="entry name" value="Type-II_Cytokine-TF_Rcpt"/>
</dbReference>
<dbReference type="PANTHER" id="PTHR20859:SF48">
    <property type="entry name" value="INTERLEUKIN-20 RECEPTOR SUBUNIT BETA"/>
    <property type="match status" value="1"/>
</dbReference>
<dbReference type="AlphaFoldDB" id="A0A7J8HQ32"/>
<dbReference type="Gene3D" id="2.60.40.10">
    <property type="entry name" value="Immunoglobulins"/>
    <property type="match status" value="1"/>
</dbReference>
<dbReference type="InterPro" id="IPR013783">
    <property type="entry name" value="Ig-like_fold"/>
</dbReference>
<dbReference type="SUPFAM" id="SSF49265">
    <property type="entry name" value="Fibronectin type III"/>
    <property type="match status" value="1"/>
</dbReference>
<sequence>MVRSGGIPVHLETMEPGATYCIKAQTSVKAIGRQSAFSQAECVNVQGETLPLVLALFAFVGFMLILVVVPLFIWKMGRLLRSSCCPVVVLPDTLLLHGSGGFGAKESSFPSHDSLYPFSSCCHIHCNVSSQHKDGPKLVICQETIASMTLCAS</sequence>
<dbReference type="InterPro" id="IPR036116">
    <property type="entry name" value="FN3_sf"/>
</dbReference>
<dbReference type="PANTHER" id="PTHR20859">
    <property type="entry name" value="INTERFERON/INTERLEUKIN RECEPTOR"/>
    <property type="match status" value="1"/>
</dbReference>
<comment type="caution">
    <text evidence="2">The sequence shown here is derived from an EMBL/GenBank/DDBJ whole genome shotgun (WGS) entry which is preliminary data.</text>
</comment>
<evidence type="ECO:0000256" key="1">
    <source>
        <dbReference type="SAM" id="Phobius"/>
    </source>
</evidence>
<proteinExistence type="predicted"/>
<keyword evidence="1" id="KW-0812">Transmembrane</keyword>
<keyword evidence="2" id="KW-0675">Receptor</keyword>
<dbReference type="Proteomes" id="UP000593571">
    <property type="component" value="Unassembled WGS sequence"/>
</dbReference>
<dbReference type="GO" id="GO:0004896">
    <property type="term" value="F:cytokine receptor activity"/>
    <property type="evidence" value="ECO:0007669"/>
    <property type="project" value="TreeGrafter"/>
</dbReference>
<keyword evidence="1" id="KW-1133">Transmembrane helix</keyword>
<protein>
    <submittedName>
        <fullName evidence="2">Interleukin 20 receptor subunit beta</fullName>
    </submittedName>
</protein>
<keyword evidence="3" id="KW-1185">Reference proteome</keyword>
<evidence type="ECO:0000313" key="3">
    <source>
        <dbReference type="Proteomes" id="UP000593571"/>
    </source>
</evidence>
<name>A0A7J8HQ32_ROUAE</name>
<feature type="transmembrane region" description="Helical" evidence="1">
    <location>
        <begin position="52"/>
        <end position="73"/>
    </location>
</feature>
<evidence type="ECO:0000313" key="2">
    <source>
        <dbReference type="EMBL" id="KAF6474466.1"/>
    </source>
</evidence>
<keyword evidence="1" id="KW-0472">Membrane</keyword>
<accession>A0A7J8HQ32</accession>
<organism evidence="2 3">
    <name type="scientific">Rousettus aegyptiacus</name>
    <name type="common">Egyptian fruit bat</name>
    <name type="synonym">Pteropus aegyptiacus</name>
    <dbReference type="NCBI Taxonomy" id="9407"/>
    <lineage>
        <taxon>Eukaryota</taxon>
        <taxon>Metazoa</taxon>
        <taxon>Chordata</taxon>
        <taxon>Craniata</taxon>
        <taxon>Vertebrata</taxon>
        <taxon>Euteleostomi</taxon>
        <taxon>Mammalia</taxon>
        <taxon>Eutheria</taxon>
        <taxon>Laurasiatheria</taxon>
        <taxon>Chiroptera</taxon>
        <taxon>Yinpterochiroptera</taxon>
        <taxon>Pteropodoidea</taxon>
        <taxon>Pteropodidae</taxon>
        <taxon>Rousettinae</taxon>
        <taxon>Rousettus</taxon>
    </lineage>
</organism>